<dbReference type="PANTHER" id="PTHR48081:SF8">
    <property type="entry name" value="ALPHA_BETA HYDROLASE FOLD-3 DOMAIN-CONTAINING PROTEIN-RELATED"/>
    <property type="match status" value="1"/>
</dbReference>
<protein>
    <submittedName>
        <fullName evidence="3">Alpha/beta hydrolase fold-domain-containing protein</fullName>
    </submittedName>
</protein>
<dbReference type="AlphaFoldDB" id="A0A9P9CYM5"/>
<evidence type="ECO:0000313" key="3">
    <source>
        <dbReference type="EMBL" id="KAH7109480.1"/>
    </source>
</evidence>
<evidence type="ECO:0000256" key="1">
    <source>
        <dbReference type="ARBA" id="ARBA00022801"/>
    </source>
</evidence>
<comment type="caution">
    <text evidence="3">The sequence shown here is derived from an EMBL/GenBank/DDBJ whole genome shotgun (WGS) entry which is preliminary data.</text>
</comment>
<dbReference type="InterPro" id="IPR029058">
    <property type="entry name" value="AB_hydrolase_fold"/>
</dbReference>
<accession>A0A9P9CYM5</accession>
<dbReference type="SUPFAM" id="SSF53474">
    <property type="entry name" value="alpha/beta-Hydrolases"/>
    <property type="match status" value="1"/>
</dbReference>
<sequence>MAASYFRQPRLSREEIRALSTISDELKKFFDRNGEPSLGDFTDVIGSRNGFLDSVQKSLERLGPAEDNIEEITVKITVTDGWNADALVARPSLKSGKTPGPLIVIYHGGGFIAGTPKSMTATARGLVRLFDAVVVSATYRLAPEHKFPVGVNDAYDGLRWIAEHAEELGADTSKGFIIGGGSAGANFVPVLARRAITEGLKPDITGQWIAVPVMFQNHTVPSKYREIWMSWEQNKHAVLINATNADLLFNYYGISGSDFNSPLFNPLAPGFDVSKLPRAFVQVAGMDLVRDDGIVFSYSLDDAGVETRLKAYPGVPHTFWSFVPSLKISQQAVVDIAEGFGWLLGRKISEDEARKAMFRNQTKTP</sequence>
<dbReference type="Proteomes" id="UP000700596">
    <property type="component" value="Unassembled WGS sequence"/>
</dbReference>
<name>A0A9P9CYM5_9PLEO</name>
<keyword evidence="4" id="KW-1185">Reference proteome</keyword>
<dbReference type="InterPro" id="IPR013094">
    <property type="entry name" value="AB_hydrolase_3"/>
</dbReference>
<dbReference type="Pfam" id="PF07859">
    <property type="entry name" value="Abhydrolase_3"/>
    <property type="match status" value="1"/>
</dbReference>
<dbReference type="PANTHER" id="PTHR48081">
    <property type="entry name" value="AB HYDROLASE SUPERFAMILY PROTEIN C4A8.06C"/>
    <property type="match status" value="1"/>
</dbReference>
<keyword evidence="1 3" id="KW-0378">Hydrolase</keyword>
<dbReference type="EMBL" id="JAGMWT010000032">
    <property type="protein sequence ID" value="KAH7109480.1"/>
    <property type="molecule type" value="Genomic_DNA"/>
</dbReference>
<gene>
    <name evidence="3" type="ORF">B0J11DRAFT_601697</name>
</gene>
<dbReference type="GO" id="GO:0016787">
    <property type="term" value="F:hydrolase activity"/>
    <property type="evidence" value="ECO:0007669"/>
    <property type="project" value="UniProtKB-KW"/>
</dbReference>
<proteinExistence type="predicted"/>
<evidence type="ECO:0000259" key="2">
    <source>
        <dbReference type="Pfam" id="PF07859"/>
    </source>
</evidence>
<dbReference type="OrthoDB" id="408631at2759"/>
<evidence type="ECO:0000313" key="4">
    <source>
        <dbReference type="Proteomes" id="UP000700596"/>
    </source>
</evidence>
<organism evidence="3 4">
    <name type="scientific">Dendryphion nanum</name>
    <dbReference type="NCBI Taxonomy" id="256645"/>
    <lineage>
        <taxon>Eukaryota</taxon>
        <taxon>Fungi</taxon>
        <taxon>Dikarya</taxon>
        <taxon>Ascomycota</taxon>
        <taxon>Pezizomycotina</taxon>
        <taxon>Dothideomycetes</taxon>
        <taxon>Pleosporomycetidae</taxon>
        <taxon>Pleosporales</taxon>
        <taxon>Torulaceae</taxon>
        <taxon>Dendryphion</taxon>
    </lineage>
</organism>
<dbReference type="Gene3D" id="3.40.50.1820">
    <property type="entry name" value="alpha/beta hydrolase"/>
    <property type="match status" value="1"/>
</dbReference>
<feature type="domain" description="Alpha/beta hydrolase fold-3" evidence="2">
    <location>
        <begin position="103"/>
        <end position="320"/>
    </location>
</feature>
<dbReference type="InterPro" id="IPR050300">
    <property type="entry name" value="GDXG_lipolytic_enzyme"/>
</dbReference>
<reference evidence="3" key="1">
    <citation type="journal article" date="2021" name="Nat. Commun.">
        <title>Genetic determinants of endophytism in the Arabidopsis root mycobiome.</title>
        <authorList>
            <person name="Mesny F."/>
            <person name="Miyauchi S."/>
            <person name="Thiergart T."/>
            <person name="Pickel B."/>
            <person name="Atanasova L."/>
            <person name="Karlsson M."/>
            <person name="Huettel B."/>
            <person name="Barry K.W."/>
            <person name="Haridas S."/>
            <person name="Chen C."/>
            <person name="Bauer D."/>
            <person name="Andreopoulos W."/>
            <person name="Pangilinan J."/>
            <person name="LaButti K."/>
            <person name="Riley R."/>
            <person name="Lipzen A."/>
            <person name="Clum A."/>
            <person name="Drula E."/>
            <person name="Henrissat B."/>
            <person name="Kohler A."/>
            <person name="Grigoriev I.V."/>
            <person name="Martin F.M."/>
            <person name="Hacquard S."/>
        </authorList>
    </citation>
    <scope>NUCLEOTIDE SEQUENCE</scope>
    <source>
        <strain evidence="3">MPI-CAGE-CH-0243</strain>
    </source>
</reference>